<keyword evidence="5" id="KW-0862">Zinc</keyword>
<evidence type="ECO:0000256" key="2">
    <source>
        <dbReference type="ARBA" id="ARBA00022723"/>
    </source>
</evidence>
<dbReference type="PANTHER" id="PTHR23226:SF416">
    <property type="entry name" value="FI01424P"/>
    <property type="match status" value="1"/>
</dbReference>
<keyword evidence="4 7" id="KW-0863">Zinc-finger</keyword>
<dbReference type="FunFam" id="3.30.160.60:FF:000446">
    <property type="entry name" value="Zinc finger protein"/>
    <property type="match status" value="1"/>
</dbReference>
<evidence type="ECO:0000313" key="9">
    <source>
        <dbReference type="EMBL" id="NXI41509.1"/>
    </source>
</evidence>
<evidence type="ECO:0000313" key="10">
    <source>
        <dbReference type="Proteomes" id="UP000566440"/>
    </source>
</evidence>
<evidence type="ECO:0000256" key="6">
    <source>
        <dbReference type="ARBA" id="ARBA00023242"/>
    </source>
</evidence>
<evidence type="ECO:0000256" key="1">
    <source>
        <dbReference type="ARBA" id="ARBA00004123"/>
    </source>
</evidence>
<evidence type="ECO:0000259" key="8">
    <source>
        <dbReference type="PROSITE" id="PS50157"/>
    </source>
</evidence>
<dbReference type="OrthoDB" id="6077919at2759"/>
<dbReference type="FunFam" id="3.30.160.60:FF:001532">
    <property type="entry name" value="Zinc finger protein 483"/>
    <property type="match status" value="1"/>
</dbReference>
<dbReference type="PANTHER" id="PTHR23226">
    <property type="entry name" value="ZINC FINGER AND SCAN DOMAIN-CONTAINING"/>
    <property type="match status" value="1"/>
</dbReference>
<dbReference type="GO" id="GO:0005634">
    <property type="term" value="C:nucleus"/>
    <property type="evidence" value="ECO:0007669"/>
    <property type="project" value="UniProtKB-SubCell"/>
</dbReference>
<dbReference type="SUPFAM" id="SSF57667">
    <property type="entry name" value="beta-beta-alpha zinc fingers"/>
    <property type="match status" value="2"/>
</dbReference>
<evidence type="ECO:0000256" key="3">
    <source>
        <dbReference type="ARBA" id="ARBA00022737"/>
    </source>
</evidence>
<dbReference type="GO" id="GO:0000981">
    <property type="term" value="F:DNA-binding transcription factor activity, RNA polymerase II-specific"/>
    <property type="evidence" value="ECO:0007669"/>
    <property type="project" value="TreeGrafter"/>
</dbReference>
<protein>
    <submittedName>
        <fullName evidence="9">ZN724 protein</fullName>
    </submittedName>
</protein>
<comment type="caution">
    <text evidence="9">The sequence shown here is derived from an EMBL/GenBank/DDBJ whole genome shotgun (WGS) entry which is preliminary data.</text>
</comment>
<proteinExistence type="predicted"/>
<comment type="subcellular location">
    <subcellularLocation>
        <location evidence="1">Nucleus</location>
    </subcellularLocation>
</comment>
<sequence length="53" mass="5959">CGDCGQRFSHSSSLTQHRHLHGKKPYTCADCGKSFGYSSTLTRHRRIHTGEKP</sequence>
<dbReference type="Gene3D" id="3.30.160.60">
    <property type="entry name" value="Classic Zinc Finger"/>
    <property type="match status" value="2"/>
</dbReference>
<evidence type="ECO:0000256" key="5">
    <source>
        <dbReference type="ARBA" id="ARBA00022833"/>
    </source>
</evidence>
<feature type="domain" description="C2H2-type" evidence="8">
    <location>
        <begin position="1"/>
        <end position="21"/>
    </location>
</feature>
<reference evidence="9 10" key="1">
    <citation type="submission" date="2019-09" db="EMBL/GenBank/DDBJ databases">
        <title>Bird 10,000 Genomes (B10K) Project - Family phase.</title>
        <authorList>
            <person name="Zhang G."/>
        </authorList>
    </citation>
    <scope>NUCLEOTIDE SEQUENCE [LARGE SCALE GENOMIC DNA]</scope>
    <source>
        <strain evidence="9">B10K-DU-001-62</strain>
        <tissue evidence="9">Muscle</tissue>
    </source>
</reference>
<name>A0A7K9SZ34_9PICI</name>
<gene>
    <name evidence="9" type="primary">Znf724</name>
    <name evidence="9" type="ORF">GALDEA_R05931</name>
</gene>
<dbReference type="PROSITE" id="PS00028">
    <property type="entry name" value="ZINC_FINGER_C2H2_1"/>
    <property type="match status" value="1"/>
</dbReference>
<accession>A0A7K9SZ34</accession>
<dbReference type="Pfam" id="PF00096">
    <property type="entry name" value="zf-C2H2"/>
    <property type="match status" value="2"/>
</dbReference>
<dbReference type="AlphaFoldDB" id="A0A7K9SZ34"/>
<keyword evidence="6" id="KW-0539">Nucleus</keyword>
<feature type="domain" description="C2H2-type" evidence="8">
    <location>
        <begin position="26"/>
        <end position="53"/>
    </location>
</feature>
<dbReference type="Proteomes" id="UP000566440">
    <property type="component" value="Unassembled WGS sequence"/>
</dbReference>
<evidence type="ECO:0000256" key="7">
    <source>
        <dbReference type="PROSITE-ProRule" id="PRU00042"/>
    </source>
</evidence>
<feature type="non-terminal residue" evidence="9">
    <location>
        <position position="53"/>
    </location>
</feature>
<keyword evidence="3" id="KW-0677">Repeat</keyword>
<dbReference type="SMART" id="SM00355">
    <property type="entry name" value="ZnF_C2H2"/>
    <property type="match status" value="2"/>
</dbReference>
<dbReference type="PROSITE" id="PS50157">
    <property type="entry name" value="ZINC_FINGER_C2H2_2"/>
    <property type="match status" value="2"/>
</dbReference>
<dbReference type="InterPro" id="IPR013087">
    <property type="entry name" value="Znf_C2H2_type"/>
</dbReference>
<dbReference type="EMBL" id="VWZX01005695">
    <property type="protein sequence ID" value="NXI41509.1"/>
    <property type="molecule type" value="Genomic_DNA"/>
</dbReference>
<keyword evidence="2" id="KW-0479">Metal-binding</keyword>
<keyword evidence="10" id="KW-1185">Reference proteome</keyword>
<organism evidence="9 10">
    <name type="scientific">Galbula dea</name>
    <dbReference type="NCBI Taxonomy" id="1109041"/>
    <lineage>
        <taxon>Eukaryota</taxon>
        <taxon>Metazoa</taxon>
        <taxon>Chordata</taxon>
        <taxon>Craniata</taxon>
        <taxon>Vertebrata</taxon>
        <taxon>Euteleostomi</taxon>
        <taxon>Archelosauria</taxon>
        <taxon>Archosauria</taxon>
        <taxon>Dinosauria</taxon>
        <taxon>Saurischia</taxon>
        <taxon>Theropoda</taxon>
        <taxon>Coelurosauria</taxon>
        <taxon>Aves</taxon>
        <taxon>Neognathae</taxon>
        <taxon>Neoaves</taxon>
        <taxon>Telluraves</taxon>
        <taxon>Coraciimorphae</taxon>
        <taxon>Piciformes</taxon>
        <taxon>Galbulidae</taxon>
        <taxon>Galbula</taxon>
    </lineage>
</organism>
<dbReference type="InterPro" id="IPR036236">
    <property type="entry name" value="Znf_C2H2_sf"/>
</dbReference>
<dbReference type="GO" id="GO:0000978">
    <property type="term" value="F:RNA polymerase II cis-regulatory region sequence-specific DNA binding"/>
    <property type="evidence" value="ECO:0007669"/>
    <property type="project" value="TreeGrafter"/>
</dbReference>
<dbReference type="GO" id="GO:0008270">
    <property type="term" value="F:zinc ion binding"/>
    <property type="evidence" value="ECO:0007669"/>
    <property type="project" value="UniProtKB-KW"/>
</dbReference>
<feature type="non-terminal residue" evidence="9">
    <location>
        <position position="1"/>
    </location>
</feature>
<evidence type="ECO:0000256" key="4">
    <source>
        <dbReference type="ARBA" id="ARBA00022771"/>
    </source>
</evidence>